<protein>
    <submittedName>
        <fullName evidence="2">Uncharacterized protein</fullName>
    </submittedName>
</protein>
<dbReference type="AlphaFoldDB" id="A0AA36INB1"/>
<evidence type="ECO:0000313" key="2">
    <source>
        <dbReference type="EMBL" id="CAJ1389832.1"/>
    </source>
</evidence>
<dbReference type="Proteomes" id="UP001178507">
    <property type="component" value="Unassembled WGS sequence"/>
</dbReference>
<name>A0AA36INB1_9DINO</name>
<evidence type="ECO:0000313" key="3">
    <source>
        <dbReference type="Proteomes" id="UP001178507"/>
    </source>
</evidence>
<evidence type="ECO:0000256" key="1">
    <source>
        <dbReference type="SAM" id="Phobius"/>
    </source>
</evidence>
<keyword evidence="1" id="KW-1133">Transmembrane helix</keyword>
<comment type="caution">
    <text evidence="2">The sequence shown here is derived from an EMBL/GenBank/DDBJ whole genome shotgun (WGS) entry which is preliminary data.</text>
</comment>
<reference evidence="2" key="1">
    <citation type="submission" date="2023-08" db="EMBL/GenBank/DDBJ databases">
        <authorList>
            <person name="Chen Y."/>
            <person name="Shah S."/>
            <person name="Dougan E. K."/>
            <person name="Thang M."/>
            <person name="Chan C."/>
        </authorList>
    </citation>
    <scope>NUCLEOTIDE SEQUENCE</scope>
</reference>
<accession>A0AA36INB1</accession>
<proteinExistence type="predicted"/>
<keyword evidence="3" id="KW-1185">Reference proteome</keyword>
<sequence length="171" mass="18925">MQEEDGVETLHESFGQTIRASLCCSCCGLVLFFASIFLLGWNEFNFVRNQKLLLEVEDKAVRASCTPDPKHKGAIVYVSCPVASMYDFGPSLQQLQPFVDDNMTAMWISVKATTAVLCGNCKLLRTSTNGAHTKRVIGCNQTCIHLMLADLQTFKPLHAVRPPTQLVAQSR</sequence>
<feature type="transmembrane region" description="Helical" evidence="1">
    <location>
        <begin position="18"/>
        <end position="41"/>
    </location>
</feature>
<keyword evidence="1" id="KW-0812">Transmembrane</keyword>
<organism evidence="2 3">
    <name type="scientific">Effrenium voratum</name>
    <dbReference type="NCBI Taxonomy" id="2562239"/>
    <lineage>
        <taxon>Eukaryota</taxon>
        <taxon>Sar</taxon>
        <taxon>Alveolata</taxon>
        <taxon>Dinophyceae</taxon>
        <taxon>Suessiales</taxon>
        <taxon>Symbiodiniaceae</taxon>
        <taxon>Effrenium</taxon>
    </lineage>
</organism>
<gene>
    <name evidence="2" type="ORF">EVOR1521_LOCUS15372</name>
</gene>
<dbReference type="EMBL" id="CAUJNA010001946">
    <property type="protein sequence ID" value="CAJ1389832.1"/>
    <property type="molecule type" value="Genomic_DNA"/>
</dbReference>
<keyword evidence="1" id="KW-0472">Membrane</keyword>